<dbReference type="AlphaFoldDB" id="A0A8H6J6M2"/>
<organism evidence="2 3">
    <name type="scientific">Colletotrichum sojae</name>
    <dbReference type="NCBI Taxonomy" id="2175907"/>
    <lineage>
        <taxon>Eukaryota</taxon>
        <taxon>Fungi</taxon>
        <taxon>Dikarya</taxon>
        <taxon>Ascomycota</taxon>
        <taxon>Pezizomycotina</taxon>
        <taxon>Sordariomycetes</taxon>
        <taxon>Hypocreomycetidae</taxon>
        <taxon>Glomerellales</taxon>
        <taxon>Glomerellaceae</taxon>
        <taxon>Colletotrichum</taxon>
        <taxon>Colletotrichum orchidearum species complex</taxon>
    </lineage>
</organism>
<name>A0A8H6J6M2_9PEZI</name>
<dbReference type="EMBL" id="WIGN01000139">
    <property type="protein sequence ID" value="KAF6807337.1"/>
    <property type="molecule type" value="Genomic_DNA"/>
</dbReference>
<dbReference type="Proteomes" id="UP000652219">
    <property type="component" value="Unassembled WGS sequence"/>
</dbReference>
<feature type="compositionally biased region" description="Basic residues" evidence="1">
    <location>
        <begin position="17"/>
        <end position="28"/>
    </location>
</feature>
<protein>
    <submittedName>
        <fullName evidence="2">Uncharacterized protein</fullName>
    </submittedName>
</protein>
<feature type="region of interest" description="Disordered" evidence="1">
    <location>
        <begin position="212"/>
        <end position="247"/>
    </location>
</feature>
<evidence type="ECO:0000313" key="3">
    <source>
        <dbReference type="Proteomes" id="UP000652219"/>
    </source>
</evidence>
<evidence type="ECO:0000313" key="2">
    <source>
        <dbReference type="EMBL" id="KAF6807337.1"/>
    </source>
</evidence>
<comment type="caution">
    <text evidence="2">The sequence shown here is derived from an EMBL/GenBank/DDBJ whole genome shotgun (WGS) entry which is preliminary data.</text>
</comment>
<feature type="region of interest" description="Disordered" evidence="1">
    <location>
        <begin position="17"/>
        <end position="46"/>
    </location>
</feature>
<keyword evidence="3" id="KW-1185">Reference proteome</keyword>
<gene>
    <name evidence="2" type="ORF">CSOJ01_08222</name>
</gene>
<sequence length="247" mass="27698">MRQQAWIKETIDRKKKEYPKKRVAKKKKDLLDKKKDAKKSQYKRDKKRTRMGKCLLLVPMAMYGAFEGTTAVASYAEDFFSEDFVTSEAIDEFWPGDLGDPVDVDIDSDEYTSAYVEIAAKVEDSKDTRWKPNEPISAKFRRAPGLDATTAGLAVVHQHDKRNPIVTVLARILSFTGRFANATRNVVGRFATISQRVNARLKNLADRGGARLAKGGGKAKPQDMKNAAQTVSKNKNWKNCLKGARPS</sequence>
<proteinExistence type="predicted"/>
<accession>A0A8H6J6M2</accession>
<feature type="compositionally biased region" description="Basic and acidic residues" evidence="1">
    <location>
        <begin position="29"/>
        <end position="43"/>
    </location>
</feature>
<reference evidence="2 3" key="1">
    <citation type="journal article" date="2020" name="Phytopathology">
        <title>Genome Sequence Resources of Colletotrichum truncatum, C. plurivorum, C. musicola, and C. sojae: Four Species Pathogenic to Soybean (Glycine max).</title>
        <authorList>
            <person name="Rogerio F."/>
            <person name="Boufleur T.R."/>
            <person name="Ciampi-Guillardi M."/>
            <person name="Sukno S.A."/>
            <person name="Thon M.R."/>
            <person name="Massola Junior N.S."/>
            <person name="Baroncelli R."/>
        </authorList>
    </citation>
    <scope>NUCLEOTIDE SEQUENCE [LARGE SCALE GENOMIC DNA]</scope>
    <source>
        <strain evidence="2 3">LFN0009</strain>
    </source>
</reference>
<evidence type="ECO:0000256" key="1">
    <source>
        <dbReference type="SAM" id="MobiDB-lite"/>
    </source>
</evidence>